<protein>
    <recommendedName>
        <fullName evidence="3">X8 domain-containing protein</fullName>
    </recommendedName>
</protein>
<dbReference type="GO" id="GO:0009506">
    <property type="term" value="C:plasmodesma"/>
    <property type="evidence" value="ECO:0007669"/>
    <property type="project" value="UniProtKB-ARBA"/>
</dbReference>
<feature type="signal peptide" evidence="2">
    <location>
        <begin position="1"/>
        <end position="28"/>
    </location>
</feature>
<dbReference type="EnsemblPlants" id="Kaladp0055s0033.1.v1.1">
    <property type="protein sequence ID" value="Kaladp0055s0033.1.v1.1"/>
    <property type="gene ID" value="Kaladp0055s0033.v1.1"/>
</dbReference>
<sequence length="130" mass="14274">MAFHQKMSACSAMLIMMMMMLSIETSAARSYDSQQKVPCWCVAVATADDTQLQAGIDYACAHTDCRDIQAGGLCLDPDNVQWHASFAYNSYIVVKRTPSDCYFNGTAGITTKNPSRGSCHFLNFLCTPAH</sequence>
<feature type="domain" description="X8" evidence="3">
    <location>
        <begin position="39"/>
        <end position="121"/>
    </location>
</feature>
<dbReference type="Gramene" id="Kaladp0055s0033.1.v1.1">
    <property type="protein sequence ID" value="Kaladp0055s0033.1.v1.1"/>
    <property type="gene ID" value="Kaladp0055s0033.v1.1"/>
</dbReference>
<dbReference type="PANTHER" id="PTHR31044:SF52">
    <property type="entry name" value="OS01G0631500 PROTEIN"/>
    <property type="match status" value="1"/>
</dbReference>
<feature type="chain" id="PRO_5029888185" description="X8 domain-containing protein" evidence="2">
    <location>
        <begin position="29"/>
        <end position="130"/>
    </location>
</feature>
<evidence type="ECO:0000259" key="3">
    <source>
        <dbReference type="SMART" id="SM00768"/>
    </source>
</evidence>
<proteinExistence type="predicted"/>
<organism evidence="4 5">
    <name type="scientific">Kalanchoe fedtschenkoi</name>
    <name type="common">Lavender scallops</name>
    <name type="synonym">South American air plant</name>
    <dbReference type="NCBI Taxonomy" id="63787"/>
    <lineage>
        <taxon>Eukaryota</taxon>
        <taxon>Viridiplantae</taxon>
        <taxon>Streptophyta</taxon>
        <taxon>Embryophyta</taxon>
        <taxon>Tracheophyta</taxon>
        <taxon>Spermatophyta</taxon>
        <taxon>Magnoliopsida</taxon>
        <taxon>eudicotyledons</taxon>
        <taxon>Gunneridae</taxon>
        <taxon>Pentapetalae</taxon>
        <taxon>Saxifragales</taxon>
        <taxon>Crassulaceae</taxon>
        <taxon>Kalanchoe</taxon>
    </lineage>
</organism>
<evidence type="ECO:0000313" key="5">
    <source>
        <dbReference type="Proteomes" id="UP000594263"/>
    </source>
</evidence>
<keyword evidence="5" id="KW-1185">Reference proteome</keyword>
<evidence type="ECO:0000313" key="4">
    <source>
        <dbReference type="EnsemblPlants" id="Kaladp0055s0033.1.v1.1"/>
    </source>
</evidence>
<dbReference type="InterPro" id="IPR044788">
    <property type="entry name" value="X8_dom_prot"/>
</dbReference>
<dbReference type="AlphaFoldDB" id="A0A7N0ZZT1"/>
<dbReference type="Proteomes" id="UP000594263">
    <property type="component" value="Unplaced"/>
</dbReference>
<name>A0A7N0ZZT1_KALFE</name>
<keyword evidence="1 2" id="KW-0732">Signal</keyword>
<dbReference type="Pfam" id="PF07983">
    <property type="entry name" value="X8"/>
    <property type="match status" value="1"/>
</dbReference>
<accession>A0A7N0ZZT1</accession>
<dbReference type="SMART" id="SM00768">
    <property type="entry name" value="X8"/>
    <property type="match status" value="1"/>
</dbReference>
<dbReference type="InterPro" id="IPR012946">
    <property type="entry name" value="X8"/>
</dbReference>
<evidence type="ECO:0000256" key="2">
    <source>
        <dbReference type="SAM" id="SignalP"/>
    </source>
</evidence>
<dbReference type="Gene3D" id="1.20.58.1040">
    <property type="match status" value="1"/>
</dbReference>
<evidence type="ECO:0000256" key="1">
    <source>
        <dbReference type="ARBA" id="ARBA00022729"/>
    </source>
</evidence>
<dbReference type="PANTHER" id="PTHR31044">
    <property type="entry name" value="BETA-1,3 GLUCANASE"/>
    <property type="match status" value="1"/>
</dbReference>
<reference evidence="4" key="1">
    <citation type="submission" date="2021-01" db="UniProtKB">
        <authorList>
            <consortium name="EnsemblPlants"/>
        </authorList>
    </citation>
    <scope>IDENTIFICATION</scope>
</reference>